<sequence>MQREDMDVPGANLKPAIHFTDKLNILESEKEKAIMEISQMACGAWNSVWTEIRAKTLEFKVSLQRASEKNKALHRLKPRFEGSINENLLTGENRRAIDKQL</sequence>
<dbReference type="Proteomes" id="UP000499080">
    <property type="component" value="Unassembled WGS sequence"/>
</dbReference>
<proteinExistence type="predicted"/>
<dbReference type="EMBL" id="BGPR01000448">
    <property type="protein sequence ID" value="GBM20807.1"/>
    <property type="molecule type" value="Genomic_DNA"/>
</dbReference>
<keyword evidence="2" id="KW-1185">Reference proteome</keyword>
<gene>
    <name evidence="1" type="ORF">AVEN_108256_1</name>
</gene>
<reference evidence="1 2" key="1">
    <citation type="journal article" date="2019" name="Sci. Rep.">
        <title>Orb-weaving spider Araneus ventricosus genome elucidates the spidroin gene catalogue.</title>
        <authorList>
            <person name="Kono N."/>
            <person name="Nakamura H."/>
            <person name="Ohtoshi R."/>
            <person name="Moran D.A.P."/>
            <person name="Shinohara A."/>
            <person name="Yoshida Y."/>
            <person name="Fujiwara M."/>
            <person name="Mori M."/>
            <person name="Tomita M."/>
            <person name="Arakawa K."/>
        </authorList>
    </citation>
    <scope>NUCLEOTIDE SEQUENCE [LARGE SCALE GENOMIC DNA]</scope>
</reference>
<comment type="caution">
    <text evidence="1">The sequence shown here is derived from an EMBL/GenBank/DDBJ whole genome shotgun (WGS) entry which is preliminary data.</text>
</comment>
<evidence type="ECO:0000313" key="2">
    <source>
        <dbReference type="Proteomes" id="UP000499080"/>
    </source>
</evidence>
<organism evidence="1 2">
    <name type="scientific">Araneus ventricosus</name>
    <name type="common">Orbweaver spider</name>
    <name type="synonym">Epeira ventricosa</name>
    <dbReference type="NCBI Taxonomy" id="182803"/>
    <lineage>
        <taxon>Eukaryota</taxon>
        <taxon>Metazoa</taxon>
        <taxon>Ecdysozoa</taxon>
        <taxon>Arthropoda</taxon>
        <taxon>Chelicerata</taxon>
        <taxon>Arachnida</taxon>
        <taxon>Araneae</taxon>
        <taxon>Araneomorphae</taxon>
        <taxon>Entelegynae</taxon>
        <taxon>Araneoidea</taxon>
        <taxon>Araneidae</taxon>
        <taxon>Araneus</taxon>
    </lineage>
</organism>
<name>A0A4Y2DWT1_ARAVE</name>
<accession>A0A4Y2DWT1</accession>
<dbReference type="AlphaFoldDB" id="A0A4Y2DWT1"/>
<evidence type="ECO:0000313" key="1">
    <source>
        <dbReference type="EMBL" id="GBM20807.1"/>
    </source>
</evidence>
<protein>
    <submittedName>
        <fullName evidence="1">Uncharacterized protein</fullName>
    </submittedName>
</protein>